<evidence type="ECO:0000259" key="9">
    <source>
        <dbReference type="PROSITE" id="PS51192"/>
    </source>
</evidence>
<organism evidence="11 12">
    <name type="scientific">Bifidobacterium pullorum subsp. gallinarum</name>
    <dbReference type="NCBI Taxonomy" id="78344"/>
    <lineage>
        <taxon>Bacteria</taxon>
        <taxon>Bacillati</taxon>
        <taxon>Actinomycetota</taxon>
        <taxon>Actinomycetes</taxon>
        <taxon>Bifidobacteriales</taxon>
        <taxon>Bifidobacteriaceae</taxon>
        <taxon>Bifidobacterium</taxon>
    </lineage>
</organism>
<evidence type="ECO:0000256" key="1">
    <source>
        <dbReference type="ARBA" id="ARBA00022741"/>
    </source>
</evidence>
<dbReference type="STRING" id="78344.BIGA_1100"/>
<dbReference type="CDD" id="cd04488">
    <property type="entry name" value="RecG_wedge_OBF"/>
    <property type="match status" value="1"/>
</dbReference>
<evidence type="ECO:0000256" key="2">
    <source>
        <dbReference type="ARBA" id="ARBA00022763"/>
    </source>
</evidence>
<dbReference type="EMBL" id="CP035464">
    <property type="protein sequence ID" value="QAY33630.1"/>
    <property type="molecule type" value="Genomic_DNA"/>
</dbReference>
<reference evidence="11 12" key="1">
    <citation type="submission" date="2019-01" db="EMBL/GenBank/DDBJ databases">
        <title>Complete genome sequence of Bifidobacterium gallinarum CACC 514.</title>
        <authorList>
            <person name="Jung M."/>
        </authorList>
    </citation>
    <scope>NUCLEOTIDE SEQUENCE [LARGE SCALE GENOMIC DNA]</scope>
    <source>
        <strain evidence="11 12">CACC 514</strain>
    </source>
</reference>
<dbReference type="InterPro" id="IPR001650">
    <property type="entry name" value="Helicase_C-like"/>
</dbReference>
<keyword evidence="1" id="KW-0547">Nucleotide-binding</keyword>
<evidence type="ECO:0000313" key="12">
    <source>
        <dbReference type="Proteomes" id="UP000293589"/>
    </source>
</evidence>
<dbReference type="KEGG" id="bgx:ESN35_09640"/>
<keyword evidence="2" id="KW-0227">DNA damage</keyword>
<dbReference type="Pfam" id="PF19833">
    <property type="entry name" value="RecG_dom3_C"/>
    <property type="match status" value="1"/>
</dbReference>
<dbReference type="GO" id="GO:0016787">
    <property type="term" value="F:hydrolase activity"/>
    <property type="evidence" value="ECO:0007669"/>
    <property type="project" value="UniProtKB-KW"/>
</dbReference>
<dbReference type="SUPFAM" id="SSF50249">
    <property type="entry name" value="Nucleic acid-binding proteins"/>
    <property type="match status" value="1"/>
</dbReference>
<evidence type="ECO:0000256" key="8">
    <source>
        <dbReference type="SAM" id="MobiDB-lite"/>
    </source>
</evidence>
<dbReference type="InterPro" id="IPR014001">
    <property type="entry name" value="Helicase_ATP-bd"/>
</dbReference>
<dbReference type="Pfam" id="PF00270">
    <property type="entry name" value="DEAD"/>
    <property type="match status" value="1"/>
</dbReference>
<proteinExistence type="predicted"/>
<evidence type="ECO:0000259" key="10">
    <source>
        <dbReference type="PROSITE" id="PS51194"/>
    </source>
</evidence>
<dbReference type="SUPFAM" id="SSF52540">
    <property type="entry name" value="P-loop containing nucleoside triphosphate hydrolases"/>
    <property type="match status" value="2"/>
</dbReference>
<dbReference type="GO" id="GO:0005524">
    <property type="term" value="F:ATP binding"/>
    <property type="evidence" value="ECO:0007669"/>
    <property type="project" value="UniProtKB-KW"/>
</dbReference>
<dbReference type="Gene3D" id="2.40.50.140">
    <property type="entry name" value="Nucleic acid-binding proteins"/>
    <property type="match status" value="1"/>
</dbReference>
<evidence type="ECO:0000256" key="7">
    <source>
        <dbReference type="ARBA" id="ARBA00023204"/>
    </source>
</evidence>
<sequence>MSVTVGTPVSSVMTNKRRVGALKSLGVLTVGDALTYYPFRVTDPVPLRSIREARIGEPMAFAAEVRAVRVSSSGARGNGRLEVVVDDSAFAASRRQPGAIVRLVFFSHKKQYLDWMSGRLRQGTCVVVAGMPGVFNDQLQFTHPEVLTVGVHPTSRYRFVLEENQPLDVRNASLSAPTSPRPDVESPEEGLARVCRPRPVYHASSRISSDHIHDSILDMLRLLAESGDSAASTPDGVEAVDKAANVPQSGVAGASGTPEMAEVPGMPEEPGVSESEEARARLLSGLARAIPDILPERIRADKDLMHRAEAFLNIHDPVSTKDFHRAIATLRYEEAFVCQTALLQARAHAGHASAEPCLDTALRDAMIDSLPFSLTGGQREVIDSIAADMSHDHPMQRLLQGEVGSGKTVVALAAMLQAVGSGRQAVLVAPTQVLAEQHHRTITAMVDRMTEQVVSDSDGHPLSAPPVILLTGGMKLAARRRALATAASGEPCIVVATHAAFSKTFQAPNLALAVIDEQHRFGVEQRESLRGKALSGKAPHLLIMTATPIPRTAAMTWFGDLDISWLTELPGGRKPIRTFVIPEADGHLMGSMFAHIRQRIDAGERAYVVCARIDDADETGEGDVLDETIAEPMRPVVGDAARSDAGTVAPPRPLHTVVQIAERLAKLPQFQGVRFATLTGRDDDATKQQVMAGFASGETPILVATTVIEVGVDVPQASCIVVFDADRFGLSQLHQLRGRVGRGGTPSWSFLVSQAEPGSLGEQRLAVIRDTTDGSTIAEEDLRLRGAGDVLGDAQSGGKSSLKLLRVVKDAELIVDARERAEVLLAEDPELTGEVELAGAVLDFTRGNETYLTSS</sequence>
<evidence type="ECO:0000256" key="6">
    <source>
        <dbReference type="ARBA" id="ARBA00023125"/>
    </source>
</evidence>
<dbReference type="Proteomes" id="UP000293589">
    <property type="component" value="Chromosome"/>
</dbReference>
<dbReference type="PANTHER" id="PTHR47964:SF1">
    <property type="entry name" value="ATP-DEPENDENT DNA HELICASE HOMOLOG RECG, CHLOROPLASTIC"/>
    <property type="match status" value="1"/>
</dbReference>
<keyword evidence="5" id="KW-0067">ATP-binding</keyword>
<dbReference type="InterPro" id="IPR011545">
    <property type="entry name" value="DEAD/DEAH_box_helicase_dom"/>
</dbReference>
<dbReference type="SMART" id="SM00487">
    <property type="entry name" value="DEXDc"/>
    <property type="match status" value="1"/>
</dbReference>
<keyword evidence="7" id="KW-0234">DNA repair</keyword>
<feature type="domain" description="Helicase C-terminal" evidence="10">
    <location>
        <begin position="624"/>
        <end position="783"/>
    </location>
</feature>
<dbReference type="InterPro" id="IPR045562">
    <property type="entry name" value="RecG_dom3_C"/>
</dbReference>
<dbReference type="InterPro" id="IPR047112">
    <property type="entry name" value="RecG/Mfd"/>
</dbReference>
<evidence type="ECO:0000256" key="5">
    <source>
        <dbReference type="ARBA" id="ARBA00022840"/>
    </source>
</evidence>
<dbReference type="Pfam" id="PF00271">
    <property type="entry name" value="Helicase_C"/>
    <property type="match status" value="1"/>
</dbReference>
<protein>
    <submittedName>
        <fullName evidence="11">ATP-dependent DNA helicase RecG</fullName>
    </submittedName>
</protein>
<feature type="domain" description="Helicase ATP-binding" evidence="9">
    <location>
        <begin position="388"/>
        <end position="566"/>
    </location>
</feature>
<dbReference type="GO" id="GO:0003678">
    <property type="term" value="F:DNA helicase activity"/>
    <property type="evidence" value="ECO:0007669"/>
    <property type="project" value="TreeGrafter"/>
</dbReference>
<keyword evidence="4 11" id="KW-0347">Helicase</keyword>
<dbReference type="GO" id="GO:0003677">
    <property type="term" value="F:DNA binding"/>
    <property type="evidence" value="ECO:0007669"/>
    <property type="project" value="UniProtKB-KW"/>
</dbReference>
<evidence type="ECO:0000256" key="4">
    <source>
        <dbReference type="ARBA" id="ARBA00022806"/>
    </source>
</evidence>
<dbReference type="RefSeq" id="WP_129238096.1">
    <property type="nucleotide sequence ID" value="NZ_CP035464.1"/>
</dbReference>
<feature type="region of interest" description="Disordered" evidence="8">
    <location>
        <begin position="247"/>
        <end position="278"/>
    </location>
</feature>
<accession>A0A4P6DXU2</accession>
<dbReference type="Gene3D" id="3.40.50.300">
    <property type="entry name" value="P-loop containing nucleotide triphosphate hydrolases"/>
    <property type="match status" value="2"/>
</dbReference>
<dbReference type="InterPro" id="IPR027417">
    <property type="entry name" value="P-loop_NTPase"/>
</dbReference>
<evidence type="ECO:0000313" key="11">
    <source>
        <dbReference type="EMBL" id="QAY33630.1"/>
    </source>
</evidence>
<dbReference type="PANTHER" id="PTHR47964">
    <property type="entry name" value="ATP-DEPENDENT DNA HELICASE HOMOLOG RECG, CHLOROPLASTIC"/>
    <property type="match status" value="1"/>
</dbReference>
<dbReference type="AlphaFoldDB" id="A0A4P6DXU2"/>
<evidence type="ECO:0000256" key="3">
    <source>
        <dbReference type="ARBA" id="ARBA00022801"/>
    </source>
</evidence>
<feature type="region of interest" description="Disordered" evidence="8">
    <location>
        <begin position="171"/>
        <end position="190"/>
    </location>
</feature>
<dbReference type="InterPro" id="IPR012340">
    <property type="entry name" value="NA-bd_OB-fold"/>
</dbReference>
<name>A0A4P6DXU2_9BIFI</name>
<keyword evidence="3" id="KW-0378">Hydrolase</keyword>
<gene>
    <name evidence="11" type="ORF">ESN35_09640</name>
</gene>
<dbReference type="SMART" id="SM00490">
    <property type="entry name" value="HELICc"/>
    <property type="match status" value="1"/>
</dbReference>
<dbReference type="GO" id="GO:0006281">
    <property type="term" value="P:DNA repair"/>
    <property type="evidence" value="ECO:0007669"/>
    <property type="project" value="UniProtKB-KW"/>
</dbReference>
<dbReference type="PROSITE" id="PS51192">
    <property type="entry name" value="HELICASE_ATP_BIND_1"/>
    <property type="match status" value="1"/>
</dbReference>
<dbReference type="PROSITE" id="PS51194">
    <property type="entry name" value="HELICASE_CTER"/>
    <property type="match status" value="1"/>
</dbReference>
<keyword evidence="6" id="KW-0238">DNA-binding</keyword>